<comment type="caution">
    <text evidence="2">The sequence shown here is derived from an EMBL/GenBank/DDBJ whole genome shotgun (WGS) entry which is preliminary data.</text>
</comment>
<gene>
    <name evidence="2" type="ORF">STRCR_0129</name>
</gene>
<evidence type="ECO:0000256" key="1">
    <source>
        <dbReference type="SAM" id="MobiDB-lite"/>
    </source>
</evidence>
<feature type="region of interest" description="Disordered" evidence="1">
    <location>
        <begin position="31"/>
        <end position="141"/>
    </location>
</feature>
<accession>G5JN92</accession>
<feature type="compositionally biased region" description="Polar residues" evidence="1">
    <location>
        <begin position="31"/>
        <end position="40"/>
    </location>
</feature>
<evidence type="ECO:0000313" key="2">
    <source>
        <dbReference type="EMBL" id="EHI75015.1"/>
    </source>
</evidence>
<organism evidence="2 3">
    <name type="scientific">Streptococcus criceti HS-6</name>
    <dbReference type="NCBI Taxonomy" id="873449"/>
    <lineage>
        <taxon>Bacteria</taxon>
        <taxon>Bacillati</taxon>
        <taxon>Bacillota</taxon>
        <taxon>Bacilli</taxon>
        <taxon>Lactobacillales</taxon>
        <taxon>Streptococcaceae</taxon>
        <taxon>Streptococcus</taxon>
    </lineage>
</organism>
<feature type="compositionally biased region" description="Basic and acidic residues" evidence="1">
    <location>
        <begin position="131"/>
        <end position="141"/>
    </location>
</feature>
<proteinExistence type="predicted"/>
<reference evidence="2" key="1">
    <citation type="submission" date="2011-07" db="EMBL/GenBank/DDBJ databases">
        <authorList>
            <person name="Stanhope M.J."/>
            <person name="Durkin A.S."/>
            <person name="Hostetler J."/>
            <person name="Kim M."/>
            <person name="Radune D."/>
            <person name="Singh I."/>
            <person name="Town C.D."/>
        </authorList>
    </citation>
    <scope>NUCLEOTIDE SEQUENCE [LARGE SCALE GENOMIC DNA]</scope>
    <source>
        <strain evidence="2">HS-6</strain>
    </source>
</reference>
<feature type="compositionally biased region" description="Basic and acidic residues" evidence="1">
    <location>
        <begin position="41"/>
        <end position="96"/>
    </location>
</feature>
<dbReference type="RefSeq" id="WP_004228985.1">
    <property type="nucleotide sequence ID" value="NZ_AEUV02000002.1"/>
</dbReference>
<dbReference type="Proteomes" id="UP000004322">
    <property type="component" value="Unassembled WGS sequence"/>
</dbReference>
<dbReference type="AlphaFoldDB" id="G5JN92"/>
<dbReference type="STRING" id="873449.STRCR_0129"/>
<feature type="compositionally biased region" description="Basic and acidic residues" evidence="1">
    <location>
        <begin position="110"/>
        <end position="122"/>
    </location>
</feature>
<protein>
    <submittedName>
        <fullName evidence="2">Uncharacterized protein</fullName>
    </submittedName>
</protein>
<name>G5JN92_STRCG</name>
<sequence>MILQQKTIGNFISKLDTENRTDNDVINGSSFNYADSGNDAQHNRLDRDSVTSWDPEFRKNMSDDYEKPNLSDDPDETYKSGEKAKEHDERADKHDQCNGTSKYADSWANEDGRFAQDGKSVKEATQGAGKAFEEDVKEAKS</sequence>
<dbReference type="InterPro" id="IPR021462">
    <property type="entry name" value="DUF3114"/>
</dbReference>
<dbReference type="Pfam" id="PF11311">
    <property type="entry name" value="DUF3114"/>
    <property type="match status" value="1"/>
</dbReference>
<dbReference type="EMBL" id="AEUV02000002">
    <property type="protein sequence ID" value="EHI75015.1"/>
    <property type="molecule type" value="Genomic_DNA"/>
</dbReference>
<keyword evidence="3" id="KW-1185">Reference proteome</keyword>
<evidence type="ECO:0000313" key="3">
    <source>
        <dbReference type="Proteomes" id="UP000004322"/>
    </source>
</evidence>